<evidence type="ECO:0000256" key="10">
    <source>
        <dbReference type="SAM" id="Phobius"/>
    </source>
</evidence>
<proteinExistence type="predicted"/>
<dbReference type="PANTHER" id="PTHR23037:SF28">
    <property type="entry name" value="ERYTHROPOIETIN RECEPTOR"/>
    <property type="match status" value="1"/>
</dbReference>
<dbReference type="AlphaFoldDB" id="A0AAV7T7L2"/>
<dbReference type="PANTHER" id="PTHR23037">
    <property type="entry name" value="CYTOKINE RECEPTOR"/>
    <property type="match status" value="1"/>
</dbReference>
<dbReference type="Gene3D" id="2.60.40.10">
    <property type="entry name" value="Immunoglobulins"/>
    <property type="match status" value="2"/>
</dbReference>
<feature type="region of interest" description="Disordered" evidence="9">
    <location>
        <begin position="566"/>
        <end position="595"/>
    </location>
</feature>
<keyword evidence="6" id="KW-1015">Disulfide bond</keyword>
<dbReference type="InterPro" id="IPR003961">
    <property type="entry name" value="FN3_dom"/>
</dbReference>
<organism evidence="12 13">
    <name type="scientific">Pleurodeles waltl</name>
    <name type="common">Iberian ribbed newt</name>
    <dbReference type="NCBI Taxonomy" id="8319"/>
    <lineage>
        <taxon>Eukaryota</taxon>
        <taxon>Metazoa</taxon>
        <taxon>Chordata</taxon>
        <taxon>Craniata</taxon>
        <taxon>Vertebrata</taxon>
        <taxon>Euteleostomi</taxon>
        <taxon>Amphibia</taxon>
        <taxon>Batrachia</taxon>
        <taxon>Caudata</taxon>
        <taxon>Salamandroidea</taxon>
        <taxon>Salamandridae</taxon>
        <taxon>Pleurodelinae</taxon>
        <taxon>Pleurodeles</taxon>
    </lineage>
</organism>
<gene>
    <name evidence="12" type="ORF">NDU88_004243</name>
</gene>
<feature type="transmembrane region" description="Helical" evidence="10">
    <location>
        <begin position="387"/>
        <end position="408"/>
    </location>
</feature>
<dbReference type="PROSITE" id="PS50853">
    <property type="entry name" value="FN3"/>
    <property type="match status" value="1"/>
</dbReference>
<evidence type="ECO:0000259" key="11">
    <source>
        <dbReference type="PROSITE" id="PS50853"/>
    </source>
</evidence>
<keyword evidence="5 10" id="KW-0472">Membrane</keyword>
<keyword evidence="4 10" id="KW-1133">Transmembrane helix</keyword>
<dbReference type="Pfam" id="PF09067">
    <property type="entry name" value="EpoR_lig-bind"/>
    <property type="match status" value="1"/>
</dbReference>
<evidence type="ECO:0000256" key="2">
    <source>
        <dbReference type="ARBA" id="ARBA00022692"/>
    </source>
</evidence>
<evidence type="ECO:0000256" key="4">
    <source>
        <dbReference type="ARBA" id="ARBA00022989"/>
    </source>
</evidence>
<dbReference type="GO" id="GO:0009897">
    <property type="term" value="C:external side of plasma membrane"/>
    <property type="evidence" value="ECO:0007669"/>
    <property type="project" value="TreeGrafter"/>
</dbReference>
<dbReference type="Proteomes" id="UP001066276">
    <property type="component" value="Chromosome 4_1"/>
</dbReference>
<evidence type="ECO:0000256" key="1">
    <source>
        <dbReference type="ARBA" id="ARBA00004479"/>
    </source>
</evidence>
<dbReference type="SUPFAM" id="SSF49265">
    <property type="entry name" value="Fibronectin type III"/>
    <property type="match status" value="2"/>
</dbReference>
<comment type="subcellular location">
    <subcellularLocation>
        <location evidence="1">Membrane</location>
        <topology evidence="1">Single-pass type I membrane protein</topology>
    </subcellularLocation>
</comment>
<protein>
    <recommendedName>
        <fullName evidence="11">Fibronectin type-III domain-containing protein</fullName>
    </recommendedName>
</protein>
<name>A0AAV7T7L2_PLEWA</name>
<sequence length="679" mass="75274">MGKLCIFPVLTRRNINSGGLSGAEWKSPVTTKVSLQPPGIRGATVLDFVYWYSKQSITGTFLAQGLEDVLAWHGELLAPKERSGNASVLYIKRRTPLKVKTSLHAASWARSGGKVRGRGPASSMEHHVARSGSPFPCGALLSLFCLLLGSSSQGRAELPNTQAHIRRLPPDDIFRRKASILISQESEYIKCFTQILEDLTCFWEDEKESTAAEQLPYSFYYQEEGKDEKACILSIQQTAAKTMYYICSFPMEDVTLFTTLSLKIKSVHGESILRQRSLLVDQVVILDAPSNVSVQINWTRQLVIRWHPPDFKHLQDSIMYEVNISTSDVQKVEVIMEKTELVLPNVKGHTTYTIAVRAKPNEISFNGYWSDWSEPVTVVTPNDLDPMTLVVASTLALSLLLISAILFLSHRRFLKSKIWPQIPDPSNHFDGLFTTHKGNFQQWLGHSSLHQSWRPCIYNMEGPVASLEVLSELTPAIPGFPLPLCNVRGTEDMPIFAPQTQSSLEEQGARPSMPSQLPPLSMDSYVILGENLMPCRLPMDCNVTSLGGPISQAMLERQKSVCTICTESSNSSKEPGDKEEQDSGRSGSCISISPGASHEEQISTSSFEYAIFDPAKLALSSRPRAGQTDLKYPYLLVSDSGVSTDYSSMNCSPGLYSNLYENGVSVSTFPHNHVLYSQC</sequence>
<comment type="caution">
    <text evidence="12">The sequence shown here is derived from an EMBL/GenBank/DDBJ whole genome shotgun (WGS) entry which is preliminary data.</text>
</comment>
<dbReference type="InterPro" id="IPR013783">
    <property type="entry name" value="Ig-like_fold"/>
</dbReference>
<keyword evidence="7" id="KW-0675">Receptor</keyword>
<evidence type="ECO:0000256" key="8">
    <source>
        <dbReference type="ARBA" id="ARBA00023180"/>
    </source>
</evidence>
<keyword evidence="13" id="KW-1185">Reference proteome</keyword>
<dbReference type="Pfam" id="PF00041">
    <property type="entry name" value="fn3"/>
    <property type="match status" value="1"/>
</dbReference>
<dbReference type="EMBL" id="JANPWB010000007">
    <property type="protein sequence ID" value="KAJ1172396.1"/>
    <property type="molecule type" value="Genomic_DNA"/>
</dbReference>
<dbReference type="InterPro" id="IPR015152">
    <property type="entry name" value="Growth/epo_recpt_lig-bind"/>
</dbReference>
<reference evidence="12" key="1">
    <citation type="journal article" date="2022" name="bioRxiv">
        <title>Sequencing and chromosome-scale assembly of the giantPleurodeles waltlgenome.</title>
        <authorList>
            <person name="Brown T."/>
            <person name="Elewa A."/>
            <person name="Iarovenko S."/>
            <person name="Subramanian E."/>
            <person name="Araus A.J."/>
            <person name="Petzold A."/>
            <person name="Susuki M."/>
            <person name="Suzuki K.-i.T."/>
            <person name="Hayashi T."/>
            <person name="Toyoda A."/>
            <person name="Oliveira C."/>
            <person name="Osipova E."/>
            <person name="Leigh N.D."/>
            <person name="Simon A."/>
            <person name="Yun M.H."/>
        </authorList>
    </citation>
    <scope>NUCLEOTIDE SEQUENCE</scope>
    <source>
        <strain evidence="12">20211129_DDA</strain>
        <tissue evidence="12">Liver</tissue>
    </source>
</reference>
<accession>A0AAV7T7L2</accession>
<evidence type="ECO:0000256" key="9">
    <source>
        <dbReference type="SAM" id="MobiDB-lite"/>
    </source>
</evidence>
<keyword evidence="3" id="KW-0732">Signal</keyword>
<evidence type="ECO:0000256" key="7">
    <source>
        <dbReference type="ARBA" id="ARBA00023170"/>
    </source>
</evidence>
<evidence type="ECO:0000256" key="5">
    <source>
        <dbReference type="ARBA" id="ARBA00023136"/>
    </source>
</evidence>
<keyword evidence="8" id="KW-0325">Glycoprotein</keyword>
<dbReference type="SMART" id="SM00060">
    <property type="entry name" value="FN3"/>
    <property type="match status" value="1"/>
</dbReference>
<evidence type="ECO:0000313" key="12">
    <source>
        <dbReference type="EMBL" id="KAJ1172396.1"/>
    </source>
</evidence>
<dbReference type="GO" id="GO:0004896">
    <property type="term" value="F:cytokine receptor activity"/>
    <property type="evidence" value="ECO:0007669"/>
    <property type="project" value="TreeGrafter"/>
</dbReference>
<evidence type="ECO:0000256" key="6">
    <source>
        <dbReference type="ARBA" id="ARBA00023157"/>
    </source>
</evidence>
<dbReference type="InterPro" id="IPR036116">
    <property type="entry name" value="FN3_sf"/>
</dbReference>
<evidence type="ECO:0000313" key="13">
    <source>
        <dbReference type="Proteomes" id="UP001066276"/>
    </source>
</evidence>
<evidence type="ECO:0000256" key="3">
    <source>
        <dbReference type="ARBA" id="ARBA00022729"/>
    </source>
</evidence>
<feature type="domain" description="Fibronectin type-III" evidence="11">
    <location>
        <begin position="288"/>
        <end position="383"/>
    </location>
</feature>
<keyword evidence="2 10" id="KW-0812">Transmembrane</keyword>
<feature type="compositionally biased region" description="Basic and acidic residues" evidence="9">
    <location>
        <begin position="574"/>
        <end position="583"/>
    </location>
</feature>
<dbReference type="CDD" id="cd00063">
    <property type="entry name" value="FN3"/>
    <property type="match status" value="1"/>
</dbReference>